<sequence length="170" mass="19716">MLRTYTDLIRDLSKVKYRYRAMAIANFLDKAASFFSGKTAGLLEEVIYYYRMEGEKEVKAKNVTNNVYARLEQVIKEIEELLDSAKEAYRLENIIKRSREIMIYSLVLAILSLIVSGAMALYPSLFTIPLFLFFNSLESLLFIIFVMSYVFISKEISQIRKDLSKSLKNS</sequence>
<accession>A0A7S9NSG8</accession>
<name>A0A7S9NSG8_SACSO</name>
<proteinExistence type="predicted"/>
<keyword evidence="2" id="KW-1133">Transmembrane helix</keyword>
<reference evidence="3 4" key="1">
    <citation type="journal article" date="2020" name="Nat. Commun.">
        <title>The structures of two archaeal type IV pili illuminate evolutionary relationships.</title>
        <authorList>
            <person name="Wang F."/>
            <person name="Baquero D.P."/>
            <person name="Su Z."/>
            <person name="Beltran L.C."/>
            <person name="Prangishvili D."/>
            <person name="Krupovic M."/>
            <person name="Egelman E.H."/>
        </authorList>
    </citation>
    <scope>NUCLEOTIDE SEQUENCE [LARGE SCALE GENOMIC DNA]</scope>
    <source>
        <strain evidence="3 4">POZ149</strain>
    </source>
</reference>
<evidence type="ECO:0000256" key="1">
    <source>
        <dbReference type="SAM" id="Coils"/>
    </source>
</evidence>
<keyword evidence="2" id="KW-0472">Membrane</keyword>
<feature type="transmembrane region" description="Helical" evidence="2">
    <location>
        <begin position="101"/>
        <end position="122"/>
    </location>
</feature>
<evidence type="ECO:0000313" key="4">
    <source>
        <dbReference type="Proteomes" id="UP000594632"/>
    </source>
</evidence>
<evidence type="ECO:0000256" key="2">
    <source>
        <dbReference type="SAM" id="Phobius"/>
    </source>
</evidence>
<keyword evidence="2" id="KW-0812">Transmembrane</keyword>
<dbReference type="EMBL" id="CP050869">
    <property type="protein sequence ID" value="QPG51178.1"/>
    <property type="molecule type" value="Genomic_DNA"/>
</dbReference>
<keyword evidence="1" id="KW-0175">Coiled coil</keyword>
<feature type="transmembrane region" description="Helical" evidence="2">
    <location>
        <begin position="128"/>
        <end position="152"/>
    </location>
</feature>
<evidence type="ECO:0000313" key="3">
    <source>
        <dbReference type="EMBL" id="QPG51178.1"/>
    </source>
</evidence>
<dbReference type="AlphaFoldDB" id="A0A7S9NSG8"/>
<protein>
    <submittedName>
        <fullName evidence="3">Uncharacterized protein</fullName>
    </submittedName>
</protein>
<organism evidence="3 4">
    <name type="scientific">Saccharolobus solfataricus</name>
    <name type="common">Sulfolobus solfataricus</name>
    <dbReference type="NCBI Taxonomy" id="2287"/>
    <lineage>
        <taxon>Archaea</taxon>
        <taxon>Thermoproteota</taxon>
        <taxon>Thermoprotei</taxon>
        <taxon>Sulfolobales</taxon>
        <taxon>Sulfolobaceae</taxon>
        <taxon>Saccharolobus</taxon>
    </lineage>
</organism>
<gene>
    <name evidence="3" type="ORF">HFC64_16310</name>
</gene>
<dbReference type="Proteomes" id="UP000594632">
    <property type="component" value="Chromosome"/>
</dbReference>
<feature type="coiled-coil region" evidence="1">
    <location>
        <begin position="61"/>
        <end position="91"/>
    </location>
</feature>